<organism evidence="1">
    <name type="scientific">Lactobacillus helveticus</name>
    <name type="common">Lactobacillus suntoryeus</name>
    <dbReference type="NCBI Taxonomy" id="1587"/>
    <lineage>
        <taxon>Bacteria</taxon>
        <taxon>Bacillati</taxon>
        <taxon>Bacillota</taxon>
        <taxon>Bacilli</taxon>
        <taxon>Lactobacillales</taxon>
        <taxon>Lactobacillaceae</taxon>
        <taxon>Lactobacillus</taxon>
    </lineage>
</organism>
<dbReference type="InterPro" id="IPR000477">
    <property type="entry name" value="RT_dom"/>
</dbReference>
<proteinExistence type="predicted"/>
<name>A0A2X0RE71_LACHE</name>
<dbReference type="EMBL" id="OGTV01000108">
    <property type="protein sequence ID" value="SPB26894.1"/>
    <property type="molecule type" value="Genomic_DNA"/>
</dbReference>
<dbReference type="SUPFAM" id="SSF56672">
    <property type="entry name" value="DNA/RNA polymerases"/>
    <property type="match status" value="1"/>
</dbReference>
<dbReference type="Pfam" id="PF00078">
    <property type="entry name" value="RVT_1"/>
    <property type="match status" value="1"/>
</dbReference>
<dbReference type="PROSITE" id="PS50878">
    <property type="entry name" value="RT_POL"/>
    <property type="match status" value="1"/>
</dbReference>
<protein>
    <submittedName>
        <fullName evidence="1">Uncharacterized protein</fullName>
    </submittedName>
</protein>
<dbReference type="AlphaFoldDB" id="A0A2X0RE71"/>
<accession>A0A2X0RE71</accession>
<evidence type="ECO:0000313" key="1">
    <source>
        <dbReference type="EMBL" id="SPB26894.1"/>
    </source>
</evidence>
<gene>
    <name evidence="1" type="ORF">BDKNPLJD_02122</name>
</gene>
<dbReference type="InterPro" id="IPR043502">
    <property type="entry name" value="DNA/RNA_pol_sf"/>
</dbReference>
<reference evidence="1" key="1">
    <citation type="submission" date="2018-01" db="EMBL/GenBank/DDBJ databases">
        <authorList>
            <person name="Gaut B.S."/>
            <person name="Morton B.R."/>
            <person name="Clegg M.T."/>
            <person name="Duvall M.R."/>
        </authorList>
    </citation>
    <scope>NUCLEOTIDE SEQUENCE</scope>
    <source>
        <strain evidence="1">Lactobacillus helveticus</strain>
    </source>
</reference>
<sequence length="461" mass="54440">MLLPVASGYRQLLGYFMDEDKWFSDEKVIQKSKKAYAHFDLRINVVKARKYITNPDKIKHHGFYPFIKYVMKYDRFHKVDGELKVDTKKRPICYSAHIDRCIYQYYSALLNEKYNLRLKRDGIDKVPVAYRTDLHCNNIDVFKQIVDFINGYPSCYVMIGDFTKFFERIDHQYLKKQLCNLLEVKRLKPDYYAVFKSITQYSTWDLDDILKLNNLKDTRENRRKLNSKSRVLPVSVFKANRSHIKRNDSGKGIPEGSAISACLANIYMLEIDKKIDDFVKEHDGFYRRYSDDFIIILPMRNKAFDHMNQIIKLFNGYHDEGLLKLQPNKTQVFRLDGQGALDNIGHLFKPRLNELKRNINFLGFSFGGKHVTLRGKTISRYNYRRRHKAIGIASHYTKEKGFKGSDKLYMLYSERGENGKGNFLTYVHRVKKKFPNDPVDAPIKNNMVKIRRTLKKYQSKS</sequence>